<name>A0A9D5B9J2_PEA</name>
<evidence type="ECO:0000313" key="6">
    <source>
        <dbReference type="EMBL" id="KAI5434124.1"/>
    </source>
</evidence>
<evidence type="ECO:0000256" key="2">
    <source>
        <dbReference type="ARBA" id="ARBA00022723"/>
    </source>
</evidence>
<dbReference type="Proteomes" id="UP001058974">
    <property type="component" value="Chromosome 2"/>
</dbReference>
<dbReference type="Gramene" id="Psat02G0111300-T2">
    <property type="protein sequence ID" value="KAI5434124.1"/>
    <property type="gene ID" value="KIW84_021113"/>
</dbReference>
<keyword evidence="3" id="KW-0862">Zinc</keyword>
<keyword evidence="2" id="KW-0479">Metal-binding</keyword>
<evidence type="ECO:0000256" key="4">
    <source>
        <dbReference type="RuleBase" id="RU110713"/>
    </source>
</evidence>
<accession>A0A9D5B9J2</accession>
<evidence type="ECO:0000259" key="5">
    <source>
        <dbReference type="PROSITE" id="PS51792"/>
    </source>
</evidence>
<sequence>MGRLFVVHLEGRIYSCKHCRTPLAVSEDIVSKAFHSRHGKAYLFRKVANVTIGEKEDRPMITGMHTVADIFCVGCGSVVGWTYITAHEKSQKYKEGKSVIERLVKLMFEITFLNVM</sequence>
<evidence type="ECO:0000256" key="3">
    <source>
        <dbReference type="ARBA" id="ARBA00022833"/>
    </source>
</evidence>
<reference evidence="6 7" key="1">
    <citation type="journal article" date="2022" name="Nat. Genet.">
        <title>Improved pea reference genome and pan-genome highlight genomic features and evolutionary characteristics.</title>
        <authorList>
            <person name="Yang T."/>
            <person name="Liu R."/>
            <person name="Luo Y."/>
            <person name="Hu S."/>
            <person name="Wang D."/>
            <person name="Wang C."/>
            <person name="Pandey M.K."/>
            <person name="Ge S."/>
            <person name="Xu Q."/>
            <person name="Li N."/>
            <person name="Li G."/>
            <person name="Huang Y."/>
            <person name="Saxena R.K."/>
            <person name="Ji Y."/>
            <person name="Li M."/>
            <person name="Yan X."/>
            <person name="He Y."/>
            <person name="Liu Y."/>
            <person name="Wang X."/>
            <person name="Xiang C."/>
            <person name="Varshney R.K."/>
            <person name="Ding H."/>
            <person name="Gao S."/>
            <person name="Zong X."/>
        </authorList>
    </citation>
    <scope>NUCLEOTIDE SEQUENCE [LARGE SCALE GENOMIC DNA]</scope>
    <source>
        <strain evidence="6 7">cv. Zhongwan 6</strain>
    </source>
</reference>
<proteinExistence type="inferred from homology"/>
<evidence type="ECO:0000256" key="1">
    <source>
        <dbReference type="ARBA" id="ARBA00005613"/>
    </source>
</evidence>
<organism evidence="6 7">
    <name type="scientific">Pisum sativum</name>
    <name type="common">Garden pea</name>
    <name type="synonym">Lathyrus oleraceus</name>
    <dbReference type="NCBI Taxonomy" id="3888"/>
    <lineage>
        <taxon>Eukaryota</taxon>
        <taxon>Viridiplantae</taxon>
        <taxon>Streptophyta</taxon>
        <taxon>Embryophyta</taxon>
        <taxon>Tracheophyta</taxon>
        <taxon>Spermatophyta</taxon>
        <taxon>Magnoliopsida</taxon>
        <taxon>eudicotyledons</taxon>
        <taxon>Gunneridae</taxon>
        <taxon>Pentapetalae</taxon>
        <taxon>rosids</taxon>
        <taxon>fabids</taxon>
        <taxon>Fabales</taxon>
        <taxon>Fabaceae</taxon>
        <taxon>Papilionoideae</taxon>
        <taxon>50 kb inversion clade</taxon>
        <taxon>NPAAA clade</taxon>
        <taxon>Hologalegina</taxon>
        <taxon>IRL clade</taxon>
        <taxon>Fabeae</taxon>
        <taxon>Lathyrus</taxon>
    </lineage>
</organism>
<protein>
    <recommendedName>
        <fullName evidence="4">Protein yippee-like</fullName>
    </recommendedName>
</protein>
<dbReference type="InterPro" id="IPR034751">
    <property type="entry name" value="Yippee"/>
</dbReference>
<dbReference type="InterPro" id="IPR004910">
    <property type="entry name" value="Yippee/Mis18/Cereblon"/>
</dbReference>
<dbReference type="InterPro" id="IPR039058">
    <property type="entry name" value="Yippee_fam"/>
</dbReference>
<dbReference type="GO" id="GO:0046872">
    <property type="term" value="F:metal ion binding"/>
    <property type="evidence" value="ECO:0007669"/>
    <property type="project" value="UniProtKB-KW"/>
</dbReference>
<comment type="caution">
    <text evidence="6">The sequence shown here is derived from an EMBL/GenBank/DDBJ whole genome shotgun (WGS) entry which is preliminary data.</text>
</comment>
<dbReference type="AlphaFoldDB" id="A0A9D5B9J2"/>
<dbReference type="PROSITE" id="PS51792">
    <property type="entry name" value="YIPPEE"/>
    <property type="match status" value="1"/>
</dbReference>
<feature type="domain" description="Yippee" evidence="5">
    <location>
        <begin position="12"/>
        <end position="109"/>
    </location>
</feature>
<evidence type="ECO:0000313" key="7">
    <source>
        <dbReference type="Proteomes" id="UP001058974"/>
    </source>
</evidence>
<comment type="similarity">
    <text evidence="1 4">Belongs to the yippee family.</text>
</comment>
<dbReference type="Pfam" id="PF03226">
    <property type="entry name" value="Yippee-Mis18"/>
    <property type="match status" value="1"/>
</dbReference>
<dbReference type="EMBL" id="JAMSHJ010000002">
    <property type="protein sequence ID" value="KAI5434124.1"/>
    <property type="molecule type" value="Genomic_DNA"/>
</dbReference>
<keyword evidence="7" id="KW-1185">Reference proteome</keyword>
<dbReference type="PANTHER" id="PTHR13848">
    <property type="entry name" value="PROTEIN YIPPEE-LIKE CG15309-RELATED"/>
    <property type="match status" value="1"/>
</dbReference>
<gene>
    <name evidence="6" type="ORF">KIW84_021113</name>
</gene>